<reference evidence="1" key="1">
    <citation type="submission" date="2013-02" db="EMBL/GenBank/DDBJ databases">
        <title>Comparative genomics of Borrelia species.</title>
        <authorList>
            <person name="Schwan T.G."/>
            <person name="Raffel S.J."/>
            <person name="Porcella S.F."/>
        </authorList>
    </citation>
    <scope>NUCLEOTIDE SEQUENCE</scope>
    <source>
        <strain evidence="1">YOR</strain>
        <plasmid evidence="1">unnamed</plasmid>
    </source>
</reference>
<sequence length="52" mass="6331">MQCLWQSKYQFKLSDEEWICGNCNVMYDRGVNAILILKDYYYKEIKTKVKMV</sequence>
<geneLocation type="plasmid" evidence="1 2">
    <name>unnamed</name>
</geneLocation>
<dbReference type="EMBL" id="CP004147">
    <property type="protein sequence ID" value="AHH03877.1"/>
    <property type="molecule type" value="Genomic_DNA"/>
</dbReference>
<evidence type="ECO:0000313" key="1">
    <source>
        <dbReference type="EMBL" id="AHH03877.1"/>
    </source>
</evidence>
<keyword evidence="2" id="KW-1185">Reference proteome</keyword>
<name>A0ABN4C955_9SPIR</name>
<accession>A0ABN4C955</accession>
<keyword evidence="1" id="KW-0614">Plasmid</keyword>
<organism evidence="1">
    <name type="scientific">Borrelia nietonii YOR</name>
    <dbReference type="NCBI Taxonomy" id="1293576"/>
    <lineage>
        <taxon>Bacteria</taxon>
        <taxon>Pseudomonadati</taxon>
        <taxon>Spirochaetota</taxon>
        <taxon>Spirochaetia</taxon>
        <taxon>Spirochaetales</taxon>
        <taxon>Borreliaceae</taxon>
        <taxon>Borrelia</taxon>
        <taxon>Borrelia nietonii</taxon>
    </lineage>
</organism>
<protein>
    <submittedName>
        <fullName evidence="1">Transposase</fullName>
    </submittedName>
</protein>
<dbReference type="Proteomes" id="UP000019269">
    <property type="component" value="Plasmid unnamed"/>
</dbReference>
<gene>
    <name evidence="1" type="ORF">BHY_0926</name>
</gene>
<evidence type="ECO:0000313" key="2">
    <source>
        <dbReference type="Proteomes" id="UP000019269"/>
    </source>
</evidence>
<proteinExistence type="predicted"/>